<protein>
    <recommendedName>
        <fullName evidence="2">ferredoxin--NADP(+) reductase</fullName>
        <ecNumber evidence="2">1.18.1.2</ecNumber>
    </recommendedName>
</protein>
<dbReference type="InterPro" id="IPR008333">
    <property type="entry name" value="Cbr1-like_FAD-bd_dom"/>
</dbReference>
<dbReference type="InterPro" id="IPR039261">
    <property type="entry name" value="FNR_nucleotide-bd"/>
</dbReference>
<dbReference type="InterPro" id="IPR017927">
    <property type="entry name" value="FAD-bd_FR_type"/>
</dbReference>
<dbReference type="PROSITE" id="PS51384">
    <property type="entry name" value="FAD_FR"/>
    <property type="match status" value="1"/>
</dbReference>
<dbReference type="EC" id="1.18.1.2" evidence="2"/>
<dbReference type="PANTHER" id="PTHR47878">
    <property type="entry name" value="OXIDOREDUCTASE FAD/NAD(P)-BINDING DOMAIN PROTEIN"/>
    <property type="match status" value="1"/>
</dbReference>
<sequence>MEELNAIVQQVVQVSPIMKVFRIAPIGWELPDFKPGQFVGIGLPPTNAKCPEATDEVVAPSPDKLIKRAYSIASSNISKDYVEFYITLVHSGALTPRLFNLQIGDKIFLGTKFVGMFTLEEVAEDQNIVLIATGTGVAPYMSMLRSDALKRKGNIVVIHGAANSWDLGYSSELNLLQSIAPHFEYIPTITVPEKEHSKWNGKTQFIQDIWEEGAIEKLWGFKPNAENTHIFLCGNPNMVNGMIECLEKEGFIEHSRKQPGQIHVEKF</sequence>
<name>A0A645AUZ2_9ZZZZ</name>
<dbReference type="PANTHER" id="PTHR47878:SF2">
    <property type="entry name" value="OXIDOREDUCTASE FAD_NAD(P)-BINDING DOMAIN PROTEIN"/>
    <property type="match status" value="1"/>
</dbReference>
<dbReference type="InterPro" id="IPR033892">
    <property type="entry name" value="FNR_bac"/>
</dbReference>
<dbReference type="GO" id="GO:0000166">
    <property type="term" value="F:nucleotide binding"/>
    <property type="evidence" value="ECO:0007669"/>
    <property type="project" value="UniProtKB-KW"/>
</dbReference>
<dbReference type="Pfam" id="PF00175">
    <property type="entry name" value="NAD_binding_1"/>
    <property type="match status" value="1"/>
</dbReference>
<dbReference type="CDD" id="cd06195">
    <property type="entry name" value="FNR1"/>
    <property type="match status" value="1"/>
</dbReference>
<dbReference type="Gene3D" id="2.40.30.10">
    <property type="entry name" value="Translation factors"/>
    <property type="match status" value="1"/>
</dbReference>
<organism evidence="5">
    <name type="scientific">bioreactor metagenome</name>
    <dbReference type="NCBI Taxonomy" id="1076179"/>
    <lineage>
        <taxon>unclassified sequences</taxon>
        <taxon>metagenomes</taxon>
        <taxon>ecological metagenomes</taxon>
    </lineage>
</organism>
<evidence type="ECO:0000256" key="1">
    <source>
        <dbReference type="ARBA" id="ARBA00008312"/>
    </source>
</evidence>
<reference evidence="5" key="1">
    <citation type="submission" date="2019-08" db="EMBL/GenBank/DDBJ databases">
        <authorList>
            <person name="Kucharzyk K."/>
            <person name="Murdoch R.W."/>
            <person name="Higgins S."/>
            <person name="Loffler F."/>
        </authorList>
    </citation>
    <scope>NUCLEOTIDE SEQUENCE</scope>
</reference>
<dbReference type="SUPFAM" id="SSF52343">
    <property type="entry name" value="Ferredoxin reductase-like, C-terminal NADP-linked domain"/>
    <property type="match status" value="1"/>
</dbReference>
<evidence type="ECO:0000259" key="4">
    <source>
        <dbReference type="PROSITE" id="PS51384"/>
    </source>
</evidence>
<dbReference type="PRINTS" id="PR00371">
    <property type="entry name" value="FPNCR"/>
</dbReference>
<dbReference type="InterPro" id="IPR051930">
    <property type="entry name" value="FNR_type-1"/>
</dbReference>
<keyword evidence="3" id="KW-0547">Nucleotide-binding</keyword>
<dbReference type="Gene3D" id="3.40.50.80">
    <property type="entry name" value="Nucleotide-binding domain of ferredoxin-NADP reductase (FNR) module"/>
    <property type="match status" value="1"/>
</dbReference>
<dbReference type="InterPro" id="IPR001709">
    <property type="entry name" value="Flavoprot_Pyr_Nucl_cyt_Rdtase"/>
</dbReference>
<gene>
    <name evidence="5" type="primary">fpr_3</name>
    <name evidence="5" type="ORF">SDC9_103893</name>
</gene>
<dbReference type="Pfam" id="PF00970">
    <property type="entry name" value="FAD_binding_6"/>
    <property type="match status" value="1"/>
</dbReference>
<evidence type="ECO:0000256" key="2">
    <source>
        <dbReference type="ARBA" id="ARBA00013223"/>
    </source>
</evidence>
<feature type="domain" description="FAD-binding FR-type" evidence="4">
    <location>
        <begin position="1"/>
        <end position="120"/>
    </location>
</feature>
<dbReference type="InterPro" id="IPR017938">
    <property type="entry name" value="Riboflavin_synthase-like_b-brl"/>
</dbReference>
<evidence type="ECO:0000256" key="3">
    <source>
        <dbReference type="ARBA" id="ARBA00022741"/>
    </source>
</evidence>
<dbReference type="AlphaFoldDB" id="A0A645AUZ2"/>
<comment type="caution">
    <text evidence="5">The sequence shown here is derived from an EMBL/GenBank/DDBJ whole genome shotgun (WGS) entry which is preliminary data.</text>
</comment>
<accession>A0A645AUZ2</accession>
<dbReference type="SUPFAM" id="SSF63380">
    <property type="entry name" value="Riboflavin synthase domain-like"/>
    <property type="match status" value="1"/>
</dbReference>
<dbReference type="InterPro" id="IPR001433">
    <property type="entry name" value="OxRdtase_FAD/NAD-bd"/>
</dbReference>
<evidence type="ECO:0000313" key="5">
    <source>
        <dbReference type="EMBL" id="MPM57075.1"/>
    </source>
</evidence>
<dbReference type="GO" id="GO:0004324">
    <property type="term" value="F:ferredoxin-NADP+ reductase activity"/>
    <property type="evidence" value="ECO:0007669"/>
    <property type="project" value="UniProtKB-EC"/>
</dbReference>
<comment type="similarity">
    <text evidence="1">Belongs to the ferredoxin--NADP reductase type 1 family.</text>
</comment>
<proteinExistence type="inferred from homology"/>
<dbReference type="EMBL" id="VSSQ01016079">
    <property type="protein sequence ID" value="MPM57075.1"/>
    <property type="molecule type" value="Genomic_DNA"/>
</dbReference>
<keyword evidence="5" id="KW-0560">Oxidoreductase</keyword>